<dbReference type="AlphaFoldDB" id="A0A2P2NKE3"/>
<dbReference type="EMBL" id="GGEC01062485">
    <property type="protein sequence ID" value="MBX42969.1"/>
    <property type="molecule type" value="Transcribed_RNA"/>
</dbReference>
<proteinExistence type="predicted"/>
<name>A0A2P2NKE3_RHIMU</name>
<evidence type="ECO:0000256" key="1">
    <source>
        <dbReference type="SAM" id="Phobius"/>
    </source>
</evidence>
<keyword evidence="1" id="KW-0472">Membrane</keyword>
<evidence type="ECO:0000313" key="2">
    <source>
        <dbReference type="EMBL" id="MBX42969.1"/>
    </source>
</evidence>
<reference evidence="2" key="1">
    <citation type="submission" date="2018-02" db="EMBL/GenBank/DDBJ databases">
        <title>Rhizophora mucronata_Transcriptome.</title>
        <authorList>
            <person name="Meera S.P."/>
            <person name="Sreeshan A."/>
            <person name="Augustine A."/>
        </authorList>
    </citation>
    <scope>NUCLEOTIDE SEQUENCE</scope>
    <source>
        <tissue evidence="2">Leaf</tissue>
    </source>
</reference>
<keyword evidence="1" id="KW-0812">Transmembrane</keyword>
<protein>
    <submittedName>
        <fullName evidence="2">Uncharacterized protein</fullName>
    </submittedName>
</protein>
<accession>A0A2P2NKE3</accession>
<keyword evidence="1" id="KW-1133">Transmembrane helix</keyword>
<organism evidence="2">
    <name type="scientific">Rhizophora mucronata</name>
    <name type="common">Asiatic mangrove</name>
    <dbReference type="NCBI Taxonomy" id="61149"/>
    <lineage>
        <taxon>Eukaryota</taxon>
        <taxon>Viridiplantae</taxon>
        <taxon>Streptophyta</taxon>
        <taxon>Embryophyta</taxon>
        <taxon>Tracheophyta</taxon>
        <taxon>Spermatophyta</taxon>
        <taxon>Magnoliopsida</taxon>
        <taxon>eudicotyledons</taxon>
        <taxon>Gunneridae</taxon>
        <taxon>Pentapetalae</taxon>
        <taxon>rosids</taxon>
        <taxon>fabids</taxon>
        <taxon>Malpighiales</taxon>
        <taxon>Rhizophoraceae</taxon>
        <taxon>Rhizophora</taxon>
    </lineage>
</organism>
<feature type="transmembrane region" description="Helical" evidence="1">
    <location>
        <begin position="12"/>
        <end position="31"/>
    </location>
</feature>
<sequence>MVCSAVYLHKSLCLIYMSLCCSTACLSSYSLRCIRVIYFHVSFTGY</sequence>